<protein>
    <submittedName>
        <fullName evidence="2">Uncharacterized protein</fullName>
    </submittedName>
</protein>
<dbReference type="EMBL" id="JAVRES010000001">
    <property type="protein sequence ID" value="MDT0433302.1"/>
    <property type="molecule type" value="Genomic_DNA"/>
</dbReference>
<gene>
    <name evidence="2" type="ORF">RM877_01255</name>
</gene>
<evidence type="ECO:0000313" key="2">
    <source>
        <dbReference type="EMBL" id="MDT0433302.1"/>
    </source>
</evidence>
<keyword evidence="3" id="KW-1185">Reference proteome</keyword>
<dbReference type="Proteomes" id="UP001183535">
    <property type="component" value="Unassembled WGS sequence"/>
</dbReference>
<dbReference type="AlphaFoldDB" id="A0ABD5EFZ6"/>
<accession>A0ABD5EFZ6</accession>
<evidence type="ECO:0000256" key="1">
    <source>
        <dbReference type="SAM" id="SignalP"/>
    </source>
</evidence>
<organism evidence="2 3">
    <name type="scientific">Streptomyces doudnae</name>
    <dbReference type="NCBI Taxonomy" id="3075536"/>
    <lineage>
        <taxon>Bacteria</taxon>
        <taxon>Bacillati</taxon>
        <taxon>Actinomycetota</taxon>
        <taxon>Actinomycetes</taxon>
        <taxon>Kitasatosporales</taxon>
        <taxon>Streptomycetaceae</taxon>
        <taxon>Streptomyces</taxon>
    </lineage>
</organism>
<dbReference type="RefSeq" id="WP_176730000.1">
    <property type="nucleotide sequence ID" value="NZ_JAVRES010000001.1"/>
</dbReference>
<name>A0ABD5EFZ6_9ACTN</name>
<sequence length="147" mass="15942">MFTLLAAGIGAVAPLMANDSNSSPSPTEVSGSSVPTVFRHKWSTFTDEYGGGTRTLTIGKGELHDEILTMEFDSFQEDGKSGIHCSWKGYLTGISESKDALHISRTTRLDGPSRCSNGRATTLTLLPNGKLRRTVDADNTYLDYARH</sequence>
<feature type="chain" id="PRO_5044870021" evidence="1">
    <location>
        <begin position="18"/>
        <end position="147"/>
    </location>
</feature>
<evidence type="ECO:0000313" key="3">
    <source>
        <dbReference type="Proteomes" id="UP001183535"/>
    </source>
</evidence>
<keyword evidence="1" id="KW-0732">Signal</keyword>
<proteinExistence type="predicted"/>
<reference evidence="3" key="1">
    <citation type="submission" date="2023-07" db="EMBL/GenBank/DDBJ databases">
        <title>30 novel species of actinomycetes from the DSMZ collection.</title>
        <authorList>
            <person name="Nouioui I."/>
        </authorList>
    </citation>
    <scope>NUCLEOTIDE SEQUENCE [LARGE SCALE GENOMIC DNA]</scope>
    <source>
        <strain evidence="3">DSM 41981</strain>
    </source>
</reference>
<feature type="signal peptide" evidence="1">
    <location>
        <begin position="1"/>
        <end position="17"/>
    </location>
</feature>
<comment type="caution">
    <text evidence="2">The sequence shown here is derived from an EMBL/GenBank/DDBJ whole genome shotgun (WGS) entry which is preliminary data.</text>
</comment>